<evidence type="ECO:0000256" key="9">
    <source>
        <dbReference type="HAMAP-Rule" id="MF_00151"/>
    </source>
</evidence>
<dbReference type="RefSeq" id="WP_092213228.1">
    <property type="nucleotide sequence ID" value="NZ_FMUX01000017.1"/>
</dbReference>
<dbReference type="EMBL" id="FMUX01000017">
    <property type="protein sequence ID" value="SCY70363.1"/>
    <property type="molecule type" value="Genomic_DNA"/>
</dbReference>
<evidence type="ECO:0000256" key="7">
    <source>
        <dbReference type="ARBA" id="ARBA00022993"/>
    </source>
</evidence>
<evidence type="ECO:0000313" key="11">
    <source>
        <dbReference type="EMBL" id="SCY70363.1"/>
    </source>
</evidence>
<dbReference type="STRING" id="419481.SAMN05216233_11758"/>
<dbReference type="PANTHER" id="PTHR21342:SF1">
    <property type="entry name" value="PHOSPHOPANTETHEINE ADENYLYLTRANSFERASE"/>
    <property type="match status" value="1"/>
</dbReference>
<gene>
    <name evidence="9" type="primary">coaD</name>
    <name evidence="11" type="ORF">SAMN05216233_11758</name>
</gene>
<feature type="binding site" evidence="9">
    <location>
        <position position="10"/>
    </location>
    <ligand>
        <name>substrate</name>
    </ligand>
</feature>
<dbReference type="Pfam" id="PF01467">
    <property type="entry name" value="CTP_transf_like"/>
    <property type="match status" value="1"/>
</dbReference>
<comment type="function">
    <text evidence="9">Reversibly transfers an adenylyl group from ATP to 4'-phosphopantetheine, yielding dephospho-CoA (dPCoA) and pyrophosphate.</text>
</comment>
<feature type="binding site" evidence="9">
    <location>
        <position position="42"/>
    </location>
    <ligand>
        <name>substrate</name>
    </ligand>
</feature>
<comment type="similarity">
    <text evidence="9">Belongs to the bacterial CoaD family.</text>
</comment>
<comment type="catalytic activity">
    <reaction evidence="8 9">
        <text>(R)-4'-phosphopantetheine + ATP + H(+) = 3'-dephospho-CoA + diphosphate</text>
        <dbReference type="Rhea" id="RHEA:19801"/>
        <dbReference type="ChEBI" id="CHEBI:15378"/>
        <dbReference type="ChEBI" id="CHEBI:30616"/>
        <dbReference type="ChEBI" id="CHEBI:33019"/>
        <dbReference type="ChEBI" id="CHEBI:57328"/>
        <dbReference type="ChEBI" id="CHEBI:61723"/>
        <dbReference type="EC" id="2.7.7.3"/>
    </reaction>
</comment>
<protein>
    <recommendedName>
        <fullName evidence="9">Phosphopantetheine adenylyltransferase</fullName>
        <ecNumber evidence="9">2.7.7.3</ecNumber>
    </recommendedName>
    <alternativeName>
        <fullName evidence="9">Dephospho-CoA pyrophosphorylase</fullName>
    </alternativeName>
    <alternativeName>
        <fullName evidence="9">Pantetheine-phosphate adenylyltransferase</fullName>
        <shortName evidence="9">PPAT</shortName>
    </alternativeName>
</protein>
<dbReference type="InterPro" id="IPR004821">
    <property type="entry name" value="Cyt_trans-like"/>
</dbReference>
<evidence type="ECO:0000256" key="3">
    <source>
        <dbReference type="ARBA" id="ARBA00022695"/>
    </source>
</evidence>
<dbReference type="GO" id="GO:0005524">
    <property type="term" value="F:ATP binding"/>
    <property type="evidence" value="ECO:0007669"/>
    <property type="project" value="UniProtKB-KW"/>
</dbReference>
<evidence type="ECO:0000256" key="4">
    <source>
        <dbReference type="ARBA" id="ARBA00022741"/>
    </source>
</evidence>
<dbReference type="AlphaFoldDB" id="A0A1G5I2U2"/>
<keyword evidence="6 9" id="KW-0460">Magnesium</keyword>
<dbReference type="HAMAP" id="MF_00151">
    <property type="entry name" value="PPAT_bact"/>
    <property type="match status" value="1"/>
</dbReference>
<proteinExistence type="inferred from homology"/>
<keyword evidence="7 9" id="KW-0173">Coenzyme A biosynthesis</keyword>
<evidence type="ECO:0000256" key="2">
    <source>
        <dbReference type="ARBA" id="ARBA00022679"/>
    </source>
</evidence>
<sequence length="165" mass="18635">METIAVYPGSFDPLTNGHIDLVERGLKIFDKVVIVTLNNRAKKPLFAVEERLAMIRDCFKGMDSVEVDAFDGLVVDYARKRNANAILRGMRAVSDFENEFQMAMFNRRLNRDVQTVFLMTGMRWIFTSSSGIKEVASFGGDVSGMVPPSIEKKLKEKFHKAYSKG</sequence>
<comment type="cofactor">
    <cofactor evidence="9">
        <name>Mg(2+)</name>
        <dbReference type="ChEBI" id="CHEBI:18420"/>
    </cofactor>
</comment>
<keyword evidence="1 9" id="KW-0963">Cytoplasm</keyword>
<evidence type="ECO:0000256" key="8">
    <source>
        <dbReference type="ARBA" id="ARBA00029346"/>
    </source>
</evidence>
<organism evidence="11 12">
    <name type="scientific">Desulfoluna spongiiphila</name>
    <dbReference type="NCBI Taxonomy" id="419481"/>
    <lineage>
        <taxon>Bacteria</taxon>
        <taxon>Pseudomonadati</taxon>
        <taxon>Thermodesulfobacteriota</taxon>
        <taxon>Desulfobacteria</taxon>
        <taxon>Desulfobacterales</taxon>
        <taxon>Desulfolunaceae</taxon>
        <taxon>Desulfoluna</taxon>
    </lineage>
</organism>
<feature type="binding site" evidence="9">
    <location>
        <begin position="124"/>
        <end position="130"/>
    </location>
    <ligand>
        <name>ATP</name>
        <dbReference type="ChEBI" id="CHEBI:30616"/>
    </ligand>
</feature>
<evidence type="ECO:0000256" key="6">
    <source>
        <dbReference type="ARBA" id="ARBA00022842"/>
    </source>
</evidence>
<keyword evidence="3 9" id="KW-0548">Nucleotidyltransferase</keyword>
<evidence type="ECO:0000256" key="1">
    <source>
        <dbReference type="ARBA" id="ARBA00022490"/>
    </source>
</evidence>
<dbReference type="PANTHER" id="PTHR21342">
    <property type="entry name" value="PHOSPHOPANTETHEINE ADENYLYLTRANSFERASE"/>
    <property type="match status" value="1"/>
</dbReference>
<dbReference type="InterPro" id="IPR001980">
    <property type="entry name" value="PPAT"/>
</dbReference>
<keyword evidence="5 9" id="KW-0067">ATP-binding</keyword>
<feature type="binding site" evidence="9">
    <location>
        <begin position="10"/>
        <end position="11"/>
    </location>
    <ligand>
        <name>ATP</name>
        <dbReference type="ChEBI" id="CHEBI:30616"/>
    </ligand>
</feature>
<dbReference type="InterPro" id="IPR014729">
    <property type="entry name" value="Rossmann-like_a/b/a_fold"/>
</dbReference>
<name>A0A1G5I2U2_9BACT</name>
<feature type="domain" description="Cytidyltransferase-like" evidence="10">
    <location>
        <begin position="6"/>
        <end position="134"/>
    </location>
</feature>
<dbReference type="CDD" id="cd02163">
    <property type="entry name" value="PPAT"/>
    <property type="match status" value="1"/>
</dbReference>
<dbReference type="NCBIfam" id="TIGR01510">
    <property type="entry name" value="coaD_prev_kdtB"/>
    <property type="match status" value="1"/>
</dbReference>
<dbReference type="PRINTS" id="PR01020">
    <property type="entry name" value="LPSBIOSNTHSS"/>
</dbReference>
<dbReference type="GO" id="GO:0005737">
    <property type="term" value="C:cytoplasm"/>
    <property type="evidence" value="ECO:0007669"/>
    <property type="project" value="UniProtKB-SubCell"/>
</dbReference>
<dbReference type="EC" id="2.7.7.3" evidence="9"/>
<feature type="binding site" evidence="9">
    <location>
        <begin position="89"/>
        <end position="91"/>
    </location>
    <ligand>
        <name>ATP</name>
        <dbReference type="ChEBI" id="CHEBI:30616"/>
    </ligand>
</feature>
<accession>A0A1G5I2U2</accession>
<feature type="binding site" evidence="9">
    <location>
        <position position="88"/>
    </location>
    <ligand>
        <name>substrate</name>
    </ligand>
</feature>
<evidence type="ECO:0000256" key="5">
    <source>
        <dbReference type="ARBA" id="ARBA00022840"/>
    </source>
</evidence>
<dbReference type="UniPathway" id="UPA00241">
    <property type="reaction ID" value="UER00355"/>
</dbReference>
<dbReference type="Proteomes" id="UP000198870">
    <property type="component" value="Unassembled WGS sequence"/>
</dbReference>
<evidence type="ECO:0000313" key="12">
    <source>
        <dbReference type="Proteomes" id="UP000198870"/>
    </source>
</evidence>
<comment type="pathway">
    <text evidence="9">Cofactor biosynthesis; coenzyme A biosynthesis; CoA from (R)-pantothenate: step 4/5.</text>
</comment>
<feature type="binding site" evidence="9">
    <location>
        <position position="18"/>
    </location>
    <ligand>
        <name>ATP</name>
        <dbReference type="ChEBI" id="CHEBI:30616"/>
    </ligand>
</feature>
<feature type="binding site" evidence="9">
    <location>
        <position position="99"/>
    </location>
    <ligand>
        <name>ATP</name>
        <dbReference type="ChEBI" id="CHEBI:30616"/>
    </ligand>
</feature>
<evidence type="ECO:0000259" key="10">
    <source>
        <dbReference type="Pfam" id="PF01467"/>
    </source>
</evidence>
<comment type="subunit">
    <text evidence="9">Homohexamer.</text>
</comment>
<dbReference type="OrthoDB" id="9806661at2"/>
<dbReference type="GO" id="GO:0015937">
    <property type="term" value="P:coenzyme A biosynthetic process"/>
    <property type="evidence" value="ECO:0007669"/>
    <property type="project" value="UniProtKB-UniRule"/>
</dbReference>
<feature type="site" description="Transition state stabilizer" evidence="9">
    <location>
        <position position="18"/>
    </location>
</feature>
<dbReference type="SUPFAM" id="SSF52374">
    <property type="entry name" value="Nucleotidylyl transferase"/>
    <property type="match status" value="1"/>
</dbReference>
<keyword evidence="2 9" id="KW-0808">Transferase</keyword>
<comment type="subcellular location">
    <subcellularLocation>
        <location evidence="9">Cytoplasm</location>
    </subcellularLocation>
</comment>
<dbReference type="GO" id="GO:0004595">
    <property type="term" value="F:pantetheine-phosphate adenylyltransferase activity"/>
    <property type="evidence" value="ECO:0007669"/>
    <property type="project" value="UniProtKB-UniRule"/>
</dbReference>
<keyword evidence="4 9" id="KW-0547">Nucleotide-binding</keyword>
<keyword evidence="12" id="KW-1185">Reference proteome</keyword>
<reference evidence="11 12" key="1">
    <citation type="submission" date="2016-10" db="EMBL/GenBank/DDBJ databases">
        <authorList>
            <person name="de Groot N.N."/>
        </authorList>
    </citation>
    <scope>NUCLEOTIDE SEQUENCE [LARGE SCALE GENOMIC DNA]</scope>
    <source>
        <strain evidence="11 12">AA1</strain>
    </source>
</reference>
<dbReference type="Gene3D" id="3.40.50.620">
    <property type="entry name" value="HUPs"/>
    <property type="match status" value="1"/>
</dbReference>
<feature type="binding site" evidence="9">
    <location>
        <position position="74"/>
    </location>
    <ligand>
        <name>substrate</name>
    </ligand>
</feature>
<dbReference type="NCBIfam" id="TIGR00125">
    <property type="entry name" value="cyt_tran_rel"/>
    <property type="match status" value="1"/>
</dbReference>